<dbReference type="Gene3D" id="1.10.30.50">
    <property type="match status" value="1"/>
</dbReference>
<gene>
    <name evidence="2" type="ORF">B8W67_16935</name>
</gene>
<evidence type="ECO:0000256" key="1">
    <source>
        <dbReference type="SAM" id="MobiDB-lite"/>
    </source>
</evidence>
<dbReference type="SMART" id="SM00507">
    <property type="entry name" value="HNHc"/>
    <property type="match status" value="1"/>
</dbReference>
<dbReference type="EMBL" id="NCXO01000049">
    <property type="protein sequence ID" value="OSC30305.1"/>
    <property type="molecule type" value="Genomic_DNA"/>
</dbReference>
<dbReference type="Pfam" id="PF02720">
    <property type="entry name" value="DUF222"/>
    <property type="match status" value="1"/>
</dbReference>
<dbReference type="CDD" id="cd00085">
    <property type="entry name" value="HNHc"/>
    <property type="match status" value="1"/>
</dbReference>
<accession>A0A7I7SK94</accession>
<organism evidence="2 3">
    <name type="scientific">Mycolicibacillus koreensis</name>
    <dbReference type="NCBI Taxonomy" id="1069220"/>
    <lineage>
        <taxon>Bacteria</taxon>
        <taxon>Bacillati</taxon>
        <taxon>Actinomycetota</taxon>
        <taxon>Actinomycetes</taxon>
        <taxon>Mycobacteriales</taxon>
        <taxon>Mycobacteriaceae</taxon>
        <taxon>Mycolicibacillus</taxon>
    </lineage>
</organism>
<name>A0A7I7SK94_9MYCO</name>
<dbReference type="AlphaFoldDB" id="A0A7I7SK94"/>
<keyword evidence="2" id="KW-0255">Endonuclease</keyword>
<comment type="caution">
    <text evidence="2">The sequence shown here is derived from an EMBL/GenBank/DDBJ whole genome shotgun (WGS) entry which is preliminary data.</text>
</comment>
<evidence type="ECO:0000313" key="2">
    <source>
        <dbReference type="EMBL" id="OSC30305.1"/>
    </source>
</evidence>
<feature type="compositionally biased region" description="Acidic residues" evidence="1">
    <location>
        <begin position="473"/>
        <end position="483"/>
    </location>
</feature>
<dbReference type="RefSeq" id="WP_069393767.1">
    <property type="nucleotide sequence ID" value="NZ_AP022594.1"/>
</dbReference>
<dbReference type="Proteomes" id="UP000193577">
    <property type="component" value="Unassembled WGS sequence"/>
</dbReference>
<dbReference type="OrthoDB" id="5242272at2"/>
<dbReference type="GO" id="GO:0004519">
    <property type="term" value="F:endonuclease activity"/>
    <property type="evidence" value="ECO:0007669"/>
    <property type="project" value="UniProtKB-KW"/>
</dbReference>
<keyword evidence="3" id="KW-1185">Reference proteome</keyword>
<reference evidence="2 3" key="1">
    <citation type="submission" date="2017-04" db="EMBL/GenBank/DDBJ databases">
        <title>The new phylogeny of genus Mycobacterium.</title>
        <authorList>
            <person name="Tortoli E."/>
            <person name="Trovato A."/>
            <person name="Cirillo D.M."/>
        </authorList>
    </citation>
    <scope>NUCLEOTIDE SEQUENCE [LARGE SCALE GENOMIC DNA]</scope>
    <source>
        <strain evidence="2 3">KCTC 19819</strain>
    </source>
</reference>
<sequence length="483" mass="52193">MFDTKESSAAKILDRVTAGARAENRGAGTRLAAIGDLDTLRSREHAERELWTIDNAAATVAEVAAALGIERGLAANYLWDARALRDRLPKVGALLCSGEISALTFHILVYRTDLITDPEIMAAVDTALAERIPRCPRLTRHRLCGLIDAIIARADRDAVRRRREHHTDRHIVITPFIGGGAEIHGQVTAVAGHALDARLDALAATVCEHDPRTRDQRRADAITALAAAADRMACHCGRPDCPVSRRPAASPVLIHVIADQGALAGGAATASVVGSDAIIPPELLAELAREARTRTLHHPADSPPEAGYTPSRALADFVRCRDLTCRFPGCDVPATECDIDHVVPYRNGGTTHASNLSCKCRTHHLLKTFLAWRDRQLPDGTLIWTAPSGQTYVTLPGSALLFPNLCAPTGELAPPPPPTADPSPTDRTLKMPTRRHTRAEGHARYVAAERRRNRARRLAQPPPIDPWAGTAPDYDDGSDPPPF</sequence>
<keyword evidence="2" id="KW-0540">Nuclease</keyword>
<dbReference type="InterPro" id="IPR003870">
    <property type="entry name" value="DUF222"/>
</dbReference>
<feature type="region of interest" description="Disordered" evidence="1">
    <location>
        <begin position="409"/>
        <end position="483"/>
    </location>
</feature>
<proteinExistence type="predicted"/>
<evidence type="ECO:0000313" key="3">
    <source>
        <dbReference type="Proteomes" id="UP000193577"/>
    </source>
</evidence>
<dbReference type="InterPro" id="IPR003615">
    <property type="entry name" value="HNH_nuc"/>
</dbReference>
<keyword evidence="2" id="KW-0378">Hydrolase</keyword>
<protein>
    <submittedName>
        <fullName evidence="2">HNH endonuclease</fullName>
    </submittedName>
</protein>
<feature type="compositionally biased region" description="Basic and acidic residues" evidence="1">
    <location>
        <begin position="438"/>
        <end position="450"/>
    </location>
</feature>